<feature type="region of interest" description="Disordered" evidence="1">
    <location>
        <begin position="277"/>
        <end position="299"/>
    </location>
</feature>
<evidence type="ECO:0008006" key="4">
    <source>
        <dbReference type="Google" id="ProtNLM"/>
    </source>
</evidence>
<protein>
    <recommendedName>
        <fullName evidence="4">Right handed beta helix domain-containing protein</fullName>
    </recommendedName>
</protein>
<dbReference type="EMBL" id="JARBJD010000075">
    <property type="protein sequence ID" value="KAK2954687.1"/>
    <property type="molecule type" value="Genomic_DNA"/>
</dbReference>
<evidence type="ECO:0000256" key="1">
    <source>
        <dbReference type="SAM" id="MobiDB-lite"/>
    </source>
</evidence>
<keyword evidence="3" id="KW-1185">Reference proteome</keyword>
<feature type="region of interest" description="Disordered" evidence="1">
    <location>
        <begin position="37"/>
        <end position="59"/>
    </location>
</feature>
<gene>
    <name evidence="2" type="ORF">BLNAU_10342</name>
</gene>
<dbReference type="Proteomes" id="UP001281761">
    <property type="component" value="Unassembled WGS sequence"/>
</dbReference>
<organism evidence="2 3">
    <name type="scientific">Blattamonas nauphoetae</name>
    <dbReference type="NCBI Taxonomy" id="2049346"/>
    <lineage>
        <taxon>Eukaryota</taxon>
        <taxon>Metamonada</taxon>
        <taxon>Preaxostyla</taxon>
        <taxon>Oxymonadida</taxon>
        <taxon>Blattamonas</taxon>
    </lineage>
</organism>
<reference evidence="2 3" key="1">
    <citation type="journal article" date="2022" name="bioRxiv">
        <title>Genomics of Preaxostyla Flagellates Illuminates Evolutionary Transitions and the Path Towards Mitochondrial Loss.</title>
        <authorList>
            <person name="Novak L.V.F."/>
            <person name="Treitli S.C."/>
            <person name="Pyrih J."/>
            <person name="Halakuc P."/>
            <person name="Pipaliya S.V."/>
            <person name="Vacek V."/>
            <person name="Brzon O."/>
            <person name="Soukal P."/>
            <person name="Eme L."/>
            <person name="Dacks J.B."/>
            <person name="Karnkowska A."/>
            <person name="Elias M."/>
            <person name="Hampl V."/>
        </authorList>
    </citation>
    <scope>NUCLEOTIDE SEQUENCE [LARGE SCALE GENOMIC DNA]</scope>
    <source>
        <strain evidence="2">NAU3</strain>
        <tissue evidence="2">Gut</tissue>
    </source>
</reference>
<evidence type="ECO:0000313" key="3">
    <source>
        <dbReference type="Proteomes" id="UP001281761"/>
    </source>
</evidence>
<name>A0ABQ9XT82_9EUKA</name>
<accession>A0ABQ9XT82</accession>
<sequence length="299" mass="32955">MSRALHALSVDLHASIANIVQKYEEATNKAKIDVGEEKQKARLETETDKWPRKEAKSREVCPETLRNSLQPSNRTQLPAELPQHVILSSSLSKTNTVTDKGLMYDFARLWTTDAAQTAKDKNRTQTAFVERERNDAENSEFGAERKGVILSSRKDRSLSPTFQLSIDATAAFTKSALSFANSLFILNSGLLSFDKTTSSFVDTHTLAGRSLIVVNDGSLIIDACSIANIHSSSDGSVMNASVTETDSLSVRQCTFSHCTSDGSRGVLRESCDQPTQREAHLSQSRVAKQRQSPFRQRLG</sequence>
<feature type="compositionally biased region" description="Polar residues" evidence="1">
    <location>
        <begin position="281"/>
        <end position="299"/>
    </location>
</feature>
<proteinExistence type="predicted"/>
<evidence type="ECO:0000313" key="2">
    <source>
        <dbReference type="EMBL" id="KAK2954687.1"/>
    </source>
</evidence>
<comment type="caution">
    <text evidence="2">The sequence shown here is derived from an EMBL/GenBank/DDBJ whole genome shotgun (WGS) entry which is preliminary data.</text>
</comment>